<dbReference type="PANTHER" id="PTHR30069">
    <property type="entry name" value="TONB-DEPENDENT OUTER MEMBRANE RECEPTOR"/>
    <property type="match status" value="1"/>
</dbReference>
<evidence type="ECO:0000256" key="10">
    <source>
        <dbReference type="SAM" id="SignalP"/>
    </source>
</evidence>
<keyword evidence="4 8" id="KW-0812">Transmembrane</keyword>
<accession>A0A3E0TN15</accession>
<keyword evidence="10" id="KW-0732">Signal</keyword>
<dbReference type="Pfam" id="PF07715">
    <property type="entry name" value="Plug"/>
    <property type="match status" value="1"/>
</dbReference>
<evidence type="ECO:0000256" key="6">
    <source>
        <dbReference type="ARBA" id="ARBA00023136"/>
    </source>
</evidence>
<comment type="similarity">
    <text evidence="8 9">Belongs to the TonB-dependent receptor family.</text>
</comment>
<evidence type="ECO:0000256" key="5">
    <source>
        <dbReference type="ARBA" id="ARBA00023077"/>
    </source>
</evidence>
<dbReference type="AlphaFoldDB" id="A0A3E0TN15"/>
<keyword evidence="2 8" id="KW-0813">Transport</keyword>
<feature type="domain" description="TonB-dependent receptor plug" evidence="12">
    <location>
        <begin position="44"/>
        <end position="148"/>
    </location>
</feature>
<dbReference type="PANTHER" id="PTHR30069:SF42">
    <property type="entry name" value="FERRIC AEROBACTIN RECEPTOR"/>
    <property type="match status" value="1"/>
</dbReference>
<keyword evidence="5 9" id="KW-0798">TonB box</keyword>
<organism evidence="13 14">
    <name type="scientific">Thalassotalea euphylliae</name>
    <dbReference type="NCBI Taxonomy" id="1655234"/>
    <lineage>
        <taxon>Bacteria</taxon>
        <taxon>Pseudomonadati</taxon>
        <taxon>Pseudomonadota</taxon>
        <taxon>Gammaproteobacteria</taxon>
        <taxon>Alteromonadales</taxon>
        <taxon>Colwelliaceae</taxon>
        <taxon>Thalassotalea</taxon>
    </lineage>
</organism>
<protein>
    <submittedName>
        <fullName evidence="13">TonB-dependent receptor</fullName>
    </submittedName>
</protein>
<dbReference type="SUPFAM" id="SSF56935">
    <property type="entry name" value="Porins"/>
    <property type="match status" value="1"/>
</dbReference>
<dbReference type="GO" id="GO:0044718">
    <property type="term" value="P:siderophore transmembrane transport"/>
    <property type="evidence" value="ECO:0007669"/>
    <property type="project" value="TreeGrafter"/>
</dbReference>
<evidence type="ECO:0000256" key="4">
    <source>
        <dbReference type="ARBA" id="ARBA00022692"/>
    </source>
</evidence>
<evidence type="ECO:0000259" key="11">
    <source>
        <dbReference type="Pfam" id="PF00593"/>
    </source>
</evidence>
<evidence type="ECO:0000256" key="1">
    <source>
        <dbReference type="ARBA" id="ARBA00004571"/>
    </source>
</evidence>
<dbReference type="EMBL" id="QUOU01000001">
    <property type="protein sequence ID" value="REL25415.1"/>
    <property type="molecule type" value="Genomic_DNA"/>
</dbReference>
<evidence type="ECO:0000256" key="7">
    <source>
        <dbReference type="ARBA" id="ARBA00023237"/>
    </source>
</evidence>
<sequence>MKTLNLNAISLAIVSLFSATSIAATPPSDIEVIEITAKPFEVPVSSLPGTVQLISQDEIQAQAAVSADVSSLLANLVPSYSPETQMLSSTYQGFRGRKSIVMIDGIVVSNSLRETSRVLASISVENIARIEVIHGASAVYGNGESAGVINLVTHQASSQDIEFWSQVKFDGSIHDADSYGYQFNQRVSGTVDKFSYLGQLNWRDSGEIFDGNSDQIPSDPAGRGGLGELKDIDGLLKFTYQFNQDADLALNAHYRKLENELSFGRKTIFDNVVVVDPTKPFTGDAPYSENQYLQLEFNHQKLSNHKVNIELSVANSENTQANTVKVESDKFAFRFAAQPLSLPRAQDVFTYGIDYQIDETTQHSSRGICEICDVEQTNLAPFAEYQFNFDHFMVQVSARYENFDLDVPSYVATGRYGDAPFFGQQIDGGELSYNKTVFNVGAVYRFTDTEIYGSFSQGYGLGDLRRLRSINVNDVDNYRQALKPVEADNFELGLRGQIDAFSFDLSLYYTDAEHAQSYVDITDQVIYASLQQVDPRLTYDLSQTFNPDAIDALVTRDERTYGAEFSFAYSVSDTLDIGGTLSHSEGEYRHPTNGWIDLNHSRLSPFKATLYANIEFTDHLGANIQANHIGSRGAGDQVNLAIPQNGAFGTFEGYQYYGAGVEGYTTVDVSMYYHTDVGNFALGVKNLFDRVYLPTYAQQGSGSVYGQIDLPANPALDQIESLVRDFAFRDSYHAQGTTFTLSYNVTY</sequence>
<evidence type="ECO:0000256" key="3">
    <source>
        <dbReference type="ARBA" id="ARBA00022452"/>
    </source>
</evidence>
<evidence type="ECO:0000256" key="9">
    <source>
        <dbReference type="RuleBase" id="RU003357"/>
    </source>
</evidence>
<keyword evidence="3 8" id="KW-1134">Transmembrane beta strand</keyword>
<comment type="caution">
    <text evidence="13">The sequence shown here is derived from an EMBL/GenBank/DDBJ whole genome shotgun (WGS) entry which is preliminary data.</text>
</comment>
<dbReference type="Pfam" id="PF00593">
    <property type="entry name" value="TonB_dep_Rec_b-barrel"/>
    <property type="match status" value="1"/>
</dbReference>
<dbReference type="InterPro" id="IPR012910">
    <property type="entry name" value="Plug_dom"/>
</dbReference>
<evidence type="ECO:0000313" key="14">
    <source>
        <dbReference type="Proteomes" id="UP000256478"/>
    </source>
</evidence>
<dbReference type="Proteomes" id="UP000256478">
    <property type="component" value="Unassembled WGS sequence"/>
</dbReference>
<feature type="chain" id="PRO_5017642836" evidence="10">
    <location>
        <begin position="24"/>
        <end position="747"/>
    </location>
</feature>
<dbReference type="PROSITE" id="PS52016">
    <property type="entry name" value="TONB_DEPENDENT_REC_3"/>
    <property type="match status" value="1"/>
</dbReference>
<keyword evidence="13" id="KW-0675">Receptor</keyword>
<dbReference type="GO" id="GO:0015344">
    <property type="term" value="F:siderophore uptake transmembrane transporter activity"/>
    <property type="evidence" value="ECO:0007669"/>
    <property type="project" value="TreeGrafter"/>
</dbReference>
<evidence type="ECO:0000256" key="2">
    <source>
        <dbReference type="ARBA" id="ARBA00022448"/>
    </source>
</evidence>
<dbReference type="RefSeq" id="WP_116006546.1">
    <property type="nucleotide sequence ID" value="NZ_QUOU01000001.1"/>
</dbReference>
<proteinExistence type="inferred from homology"/>
<feature type="domain" description="TonB-dependent receptor-like beta-barrel" evidence="11">
    <location>
        <begin position="192"/>
        <end position="687"/>
    </location>
</feature>
<evidence type="ECO:0000256" key="8">
    <source>
        <dbReference type="PROSITE-ProRule" id="PRU01360"/>
    </source>
</evidence>
<dbReference type="Gene3D" id="2.40.170.20">
    <property type="entry name" value="TonB-dependent receptor, beta-barrel domain"/>
    <property type="match status" value="1"/>
</dbReference>
<dbReference type="Gene3D" id="2.170.130.10">
    <property type="entry name" value="TonB-dependent receptor, plug domain"/>
    <property type="match status" value="1"/>
</dbReference>
<dbReference type="GO" id="GO:0009279">
    <property type="term" value="C:cell outer membrane"/>
    <property type="evidence" value="ECO:0007669"/>
    <property type="project" value="UniProtKB-SubCell"/>
</dbReference>
<feature type="signal peptide" evidence="10">
    <location>
        <begin position="1"/>
        <end position="23"/>
    </location>
</feature>
<dbReference type="OrthoDB" id="8670144at2"/>
<evidence type="ECO:0000313" key="13">
    <source>
        <dbReference type="EMBL" id="REL25415.1"/>
    </source>
</evidence>
<gene>
    <name evidence="13" type="ORF">DXX93_01850</name>
</gene>
<dbReference type="InterPro" id="IPR037066">
    <property type="entry name" value="Plug_dom_sf"/>
</dbReference>
<evidence type="ECO:0000259" key="12">
    <source>
        <dbReference type="Pfam" id="PF07715"/>
    </source>
</evidence>
<dbReference type="InterPro" id="IPR036942">
    <property type="entry name" value="Beta-barrel_TonB_sf"/>
</dbReference>
<keyword evidence="6 8" id="KW-0472">Membrane</keyword>
<name>A0A3E0TN15_9GAMM</name>
<keyword evidence="7 8" id="KW-0998">Cell outer membrane</keyword>
<dbReference type="InterPro" id="IPR000531">
    <property type="entry name" value="Beta-barrel_TonB"/>
</dbReference>
<dbReference type="InterPro" id="IPR039426">
    <property type="entry name" value="TonB-dep_rcpt-like"/>
</dbReference>
<reference evidence="13 14" key="1">
    <citation type="submission" date="2018-08" db="EMBL/GenBank/DDBJ databases">
        <title>Thalassotalea euphylliae genome.</title>
        <authorList>
            <person name="Summers S."/>
            <person name="Rice S.A."/>
            <person name="Freckelton M.L."/>
            <person name="Nedved B.T."/>
            <person name="Hadfield M.G."/>
        </authorList>
    </citation>
    <scope>NUCLEOTIDE SEQUENCE [LARGE SCALE GENOMIC DNA]</scope>
    <source>
        <strain evidence="13 14">H1</strain>
    </source>
</reference>
<comment type="subcellular location">
    <subcellularLocation>
        <location evidence="1 8">Cell outer membrane</location>
        <topology evidence="1 8">Multi-pass membrane protein</topology>
    </subcellularLocation>
</comment>